<dbReference type="EMBL" id="JACXST010000003">
    <property type="protein sequence ID" value="MBD9362606.1"/>
    <property type="molecule type" value="Genomic_DNA"/>
</dbReference>
<gene>
    <name evidence="1" type="ORF">EBB_19250</name>
</gene>
<reference evidence="1 2" key="1">
    <citation type="submission" date="2020-09" db="EMBL/GenBank/DDBJ databases">
        <title>Methylomonas albis sp. nov. and Methylomonas fluvii sp. nov.: Two cold-adapted methanotrophs from the River Elbe and an amended description of Methylovulum psychrotolerans strain Eb1.</title>
        <authorList>
            <person name="Bussmann I.K."/>
            <person name="Klings K.-W."/>
            <person name="Warnstedt J."/>
            <person name="Hoppert M."/>
            <person name="Saborowski A."/>
            <person name="Horn F."/>
            <person name="Liebner S."/>
        </authorList>
    </citation>
    <scope>NUCLEOTIDE SEQUENCE [LARGE SCALE GENOMIC DNA]</scope>
    <source>
        <strain evidence="1 2">EbB</strain>
    </source>
</reference>
<comment type="caution">
    <text evidence="1">The sequence shown here is derived from an EMBL/GenBank/DDBJ whole genome shotgun (WGS) entry which is preliminary data.</text>
</comment>
<sequence>MTGTYSIKGVPTANLPSVVAGFRSEGATVTTIPQDDGNWTVIAVYPETVASPETRGAEKHT</sequence>
<evidence type="ECO:0000313" key="2">
    <source>
        <dbReference type="Proteomes" id="UP000641152"/>
    </source>
</evidence>
<evidence type="ECO:0000313" key="1">
    <source>
        <dbReference type="EMBL" id="MBD9362606.1"/>
    </source>
</evidence>
<dbReference type="Proteomes" id="UP000641152">
    <property type="component" value="Unassembled WGS sequence"/>
</dbReference>
<protein>
    <submittedName>
        <fullName evidence="1">Uncharacterized protein</fullName>
    </submittedName>
</protein>
<proteinExistence type="predicted"/>
<keyword evidence="2" id="KW-1185">Reference proteome</keyword>
<accession>A0ABR9DIG8</accession>
<organism evidence="1 2">
    <name type="scientific">Methylomonas fluvii</name>
    <dbReference type="NCBI Taxonomy" id="1854564"/>
    <lineage>
        <taxon>Bacteria</taxon>
        <taxon>Pseudomonadati</taxon>
        <taxon>Pseudomonadota</taxon>
        <taxon>Gammaproteobacteria</taxon>
        <taxon>Methylococcales</taxon>
        <taxon>Methylococcaceae</taxon>
        <taxon>Methylomonas</taxon>
    </lineage>
</organism>
<name>A0ABR9DIG8_9GAMM</name>